<feature type="transmembrane region" description="Helical" evidence="1">
    <location>
        <begin position="83"/>
        <end position="101"/>
    </location>
</feature>
<accession>A0A9J6RCE3</accession>
<sequence length="180" mass="20884">MDKKNTKLKISTIVLFILLLILQPSLVRRLHNNGYKMLEVIWLFYISSYYLFGIAVLITDLVTKWIIVKILNGEEIKNRIEGYANMGLIIVSLALYHTWLYDAMTGNYNLLDLLLACVLITCFIILKDKTLIIHDDNMFFGYKTINMNSLSEYKLTEFNSMGVRRDKIELSLNDGKTKLC</sequence>
<dbReference type="RefSeq" id="WP_268779738.1">
    <property type="nucleotide sequence ID" value="NZ_JAPRAT010000010.1"/>
</dbReference>
<keyword evidence="1" id="KW-0812">Transmembrane</keyword>
<dbReference type="AlphaFoldDB" id="A0A9J6RCE3"/>
<gene>
    <name evidence="2" type="ORF">OWO01_07080</name>
</gene>
<comment type="caution">
    <text evidence="2">The sequence shown here is derived from an EMBL/GenBank/DDBJ whole genome shotgun (WGS) entry which is preliminary data.</text>
</comment>
<keyword evidence="3" id="KW-1185">Reference proteome</keyword>
<organism evidence="2 3">
    <name type="scientific">Natronobacillus azotifigens</name>
    <dbReference type="NCBI Taxonomy" id="472978"/>
    <lineage>
        <taxon>Bacteria</taxon>
        <taxon>Bacillati</taxon>
        <taxon>Bacillota</taxon>
        <taxon>Bacilli</taxon>
        <taxon>Bacillales</taxon>
        <taxon>Bacillaceae</taxon>
        <taxon>Natronobacillus</taxon>
    </lineage>
</organism>
<evidence type="ECO:0000256" key="1">
    <source>
        <dbReference type="SAM" id="Phobius"/>
    </source>
</evidence>
<evidence type="ECO:0000313" key="2">
    <source>
        <dbReference type="EMBL" id="MCZ0702972.1"/>
    </source>
</evidence>
<feature type="transmembrane region" description="Helical" evidence="1">
    <location>
        <begin position="39"/>
        <end position="62"/>
    </location>
</feature>
<dbReference type="EMBL" id="JAPRAT010000010">
    <property type="protein sequence ID" value="MCZ0702972.1"/>
    <property type="molecule type" value="Genomic_DNA"/>
</dbReference>
<feature type="transmembrane region" description="Helical" evidence="1">
    <location>
        <begin position="107"/>
        <end position="126"/>
    </location>
</feature>
<keyword evidence="1" id="KW-1133">Transmembrane helix</keyword>
<protein>
    <submittedName>
        <fullName evidence="2">Uncharacterized protein</fullName>
    </submittedName>
</protein>
<proteinExistence type="predicted"/>
<evidence type="ECO:0000313" key="3">
    <source>
        <dbReference type="Proteomes" id="UP001084197"/>
    </source>
</evidence>
<dbReference type="Proteomes" id="UP001084197">
    <property type="component" value="Unassembled WGS sequence"/>
</dbReference>
<keyword evidence="1" id="KW-0472">Membrane</keyword>
<name>A0A9J6RCE3_9BACI</name>
<reference evidence="2" key="1">
    <citation type="submission" date="2022-11" db="EMBL/GenBank/DDBJ databases">
        <title>WGS of Natronobacillus azotifigens 24KS-1, an anaerobic diazotrophic haloalkaliphile from soda-rich habitats.</title>
        <authorList>
            <person name="Sorokin D.Y."/>
            <person name="Merkel A.Y."/>
        </authorList>
    </citation>
    <scope>NUCLEOTIDE SEQUENCE</scope>
    <source>
        <strain evidence="2">24KS-1</strain>
    </source>
</reference>